<dbReference type="PANTHER" id="PTHR40114">
    <property type="entry name" value="SLR0698 PROTEIN"/>
    <property type="match status" value="1"/>
</dbReference>
<comment type="caution">
    <text evidence="2">The sequence shown here is derived from an EMBL/GenBank/DDBJ whole genome shotgun (WGS) entry which is preliminary data.</text>
</comment>
<evidence type="ECO:0000313" key="2">
    <source>
        <dbReference type="EMBL" id="GAA3023325.1"/>
    </source>
</evidence>
<proteinExistence type="predicted"/>
<evidence type="ECO:0000259" key="1">
    <source>
        <dbReference type="SMART" id="SM01118"/>
    </source>
</evidence>
<feature type="domain" description="CYTH" evidence="1">
    <location>
        <begin position="16"/>
        <end position="185"/>
    </location>
</feature>
<organism evidence="2 3">
    <name type="scientific">Gordonia defluvii</name>
    <dbReference type="NCBI Taxonomy" id="283718"/>
    <lineage>
        <taxon>Bacteria</taxon>
        <taxon>Bacillati</taxon>
        <taxon>Actinomycetota</taxon>
        <taxon>Actinomycetes</taxon>
        <taxon>Mycobacteriales</taxon>
        <taxon>Gordoniaceae</taxon>
        <taxon>Gordonia</taxon>
    </lineage>
</organism>
<reference evidence="2 3" key="1">
    <citation type="journal article" date="2019" name="Int. J. Syst. Evol. Microbiol.">
        <title>The Global Catalogue of Microorganisms (GCM) 10K type strain sequencing project: providing services to taxonomists for standard genome sequencing and annotation.</title>
        <authorList>
            <consortium name="The Broad Institute Genomics Platform"/>
            <consortium name="The Broad Institute Genome Sequencing Center for Infectious Disease"/>
            <person name="Wu L."/>
            <person name="Ma J."/>
        </authorList>
    </citation>
    <scope>NUCLEOTIDE SEQUENCE [LARGE SCALE GENOMIC DNA]</scope>
    <source>
        <strain evidence="2 3">JCM 14234</strain>
    </source>
</reference>
<name>A0ABN3YDU4_9ACTN</name>
<gene>
    <name evidence="2" type="ORF">GCM10010528_01680</name>
</gene>
<dbReference type="InterPro" id="IPR023577">
    <property type="entry name" value="CYTH_domain"/>
</dbReference>
<dbReference type="InterPro" id="IPR012042">
    <property type="entry name" value="NeuTTM/CthTTM-like"/>
</dbReference>
<dbReference type="RefSeq" id="WP_290703584.1">
    <property type="nucleotide sequence ID" value="NZ_BAAAVS010000001.1"/>
</dbReference>
<dbReference type="SMART" id="SM01118">
    <property type="entry name" value="CYTH"/>
    <property type="match status" value="1"/>
</dbReference>
<dbReference type="SUPFAM" id="SSF55154">
    <property type="entry name" value="CYTH-like phosphatases"/>
    <property type="match status" value="1"/>
</dbReference>
<keyword evidence="3" id="KW-1185">Reference proteome</keyword>
<dbReference type="PANTHER" id="PTHR40114:SF1">
    <property type="entry name" value="SLR0698 PROTEIN"/>
    <property type="match status" value="1"/>
</dbReference>
<evidence type="ECO:0000313" key="3">
    <source>
        <dbReference type="Proteomes" id="UP001501035"/>
    </source>
</evidence>
<dbReference type="EMBL" id="BAAAVS010000001">
    <property type="protein sequence ID" value="GAA3023325.1"/>
    <property type="molecule type" value="Genomic_DNA"/>
</dbReference>
<sequence>MYDDADACEATAGLGDFEFERKFLLRELPAAAASDPSPTLIVQAYVFADDGFAVRVRISGPVDSIDLDAPPRRLAQTLTERPDSLGTLGAKGPAVAGTRYEAERQIDALVAGSIAARSLALIAKVRYSIWLGEDGWVVDRFLADNAPLLVGEVERARPVTDLAIPDFCVTEVSEDARFGNEYLAHHPFPAWADEFADEYRLLGPGFMQTLGENRFDGEPR</sequence>
<accession>A0ABN3YDU4</accession>
<dbReference type="InterPro" id="IPR033469">
    <property type="entry name" value="CYTH-like_dom_sf"/>
</dbReference>
<dbReference type="Gene3D" id="2.40.320.10">
    <property type="entry name" value="Hypothetical Protein Pfu-838710-001"/>
    <property type="match status" value="1"/>
</dbReference>
<dbReference type="Proteomes" id="UP001501035">
    <property type="component" value="Unassembled WGS sequence"/>
</dbReference>
<protein>
    <submittedName>
        <fullName evidence="2">CYTH domain-containing protein</fullName>
    </submittedName>
</protein>